<evidence type="ECO:0000256" key="2">
    <source>
        <dbReference type="ARBA" id="ARBA00023002"/>
    </source>
</evidence>
<evidence type="ECO:0000256" key="3">
    <source>
        <dbReference type="ARBA" id="ARBA00023027"/>
    </source>
</evidence>
<dbReference type="InterPro" id="IPR033524">
    <property type="entry name" value="Glu/Leu/Phe/Val_DH_AS"/>
</dbReference>
<comment type="similarity">
    <text evidence="1 6">Belongs to the Glu/Leu/Phe/Val dehydrogenases family.</text>
</comment>
<dbReference type="CDD" id="cd01075">
    <property type="entry name" value="NAD_bind_Leu_Phe_Val_DH"/>
    <property type="match status" value="1"/>
</dbReference>
<dbReference type="AlphaFoldDB" id="A0A975S0P4"/>
<dbReference type="InterPro" id="IPR016211">
    <property type="entry name" value="Glu/Phe/Leu/Val/Trp_DH_bac/arc"/>
</dbReference>
<keyword evidence="9" id="KW-1185">Reference proteome</keyword>
<feature type="binding site" evidence="5">
    <location>
        <begin position="176"/>
        <end position="181"/>
    </location>
    <ligand>
        <name>NAD(+)</name>
        <dbReference type="ChEBI" id="CHEBI:57540"/>
    </ligand>
</feature>
<dbReference type="InterPro" id="IPR006096">
    <property type="entry name" value="Glu/Leu/Phe/Val/Trp_DH_C"/>
</dbReference>
<evidence type="ECO:0000256" key="6">
    <source>
        <dbReference type="RuleBase" id="RU004417"/>
    </source>
</evidence>
<proteinExistence type="inferred from homology"/>
<gene>
    <name evidence="8" type="ORF">KM031_10110</name>
</gene>
<dbReference type="InterPro" id="IPR036291">
    <property type="entry name" value="NAD(P)-bd_dom_sf"/>
</dbReference>
<evidence type="ECO:0000313" key="8">
    <source>
        <dbReference type="EMBL" id="QWK89225.1"/>
    </source>
</evidence>
<organism evidence="8 9">
    <name type="scientific">Gemmobacter fulvus</name>
    <dbReference type="NCBI Taxonomy" id="2840474"/>
    <lineage>
        <taxon>Bacteria</taxon>
        <taxon>Pseudomonadati</taxon>
        <taxon>Pseudomonadota</taxon>
        <taxon>Alphaproteobacteria</taxon>
        <taxon>Rhodobacterales</taxon>
        <taxon>Paracoccaceae</taxon>
        <taxon>Gemmobacter</taxon>
    </lineage>
</organism>
<sequence>MAVLDHIEFDTHETVAFCRDAASGLRAIIAVHDTRLGPALGGCRMLPYASEAEALTDVLRLSRGMSYKNALAGLPLGGGKSVIIGDPLRDKTPALMRAFGDFVERLGGAYITAEDSNTAPQDMAEIASRTRHVRNMGFGPEDNPSPVTALGVFYGIQVGLQVLGLPLSGIVVALEGLGKVGMDLAERLHQAGAKLIVSDTSASRVAEAVARFGAEAVAVGTAHRVPATVFAPCALGAGLNADTIPELGARMIAGAANNQLATPEDGARLHARGVLYCPDYVVNAGGVLGIPLPGETLTMPQRMERAAVILRTTREVLDHAHQAQIPTNVAADALAERILQQGCRRVAA</sequence>
<evidence type="ECO:0000256" key="5">
    <source>
        <dbReference type="PIRSR" id="PIRSR000188-2"/>
    </source>
</evidence>
<dbReference type="PROSITE" id="PS00074">
    <property type="entry name" value="GLFV_DEHYDROGENASE"/>
    <property type="match status" value="1"/>
</dbReference>
<evidence type="ECO:0000256" key="1">
    <source>
        <dbReference type="ARBA" id="ARBA00006382"/>
    </source>
</evidence>
<protein>
    <submittedName>
        <fullName evidence="8">Amino acid dehydrogenase</fullName>
    </submittedName>
</protein>
<dbReference type="Gene3D" id="3.40.50.720">
    <property type="entry name" value="NAD(P)-binding Rossmann-like Domain"/>
    <property type="match status" value="1"/>
</dbReference>
<dbReference type="SUPFAM" id="SSF51735">
    <property type="entry name" value="NAD(P)-binding Rossmann-fold domains"/>
    <property type="match status" value="1"/>
</dbReference>
<dbReference type="FunFam" id="3.40.50.10860:FF:000010">
    <property type="entry name" value="Leucine dehydrogenase"/>
    <property type="match status" value="1"/>
</dbReference>
<dbReference type="InterPro" id="IPR046346">
    <property type="entry name" value="Aminoacid_DH-like_N_sf"/>
</dbReference>
<reference evidence="8" key="1">
    <citation type="submission" date="2021-06" db="EMBL/GenBank/DDBJ databases">
        <title>Direct submission.</title>
        <authorList>
            <person name="Lee C.-S."/>
            <person name="Jin L."/>
        </authorList>
    </citation>
    <scope>NUCLEOTIDE SEQUENCE</scope>
    <source>
        <strain evidence="8">Con5</strain>
    </source>
</reference>
<dbReference type="EMBL" id="CP076361">
    <property type="protein sequence ID" value="QWK89225.1"/>
    <property type="molecule type" value="Genomic_DNA"/>
</dbReference>
<dbReference type="Pfam" id="PF00208">
    <property type="entry name" value="ELFV_dehydrog"/>
    <property type="match status" value="1"/>
</dbReference>
<dbReference type="PIRSF" id="PIRSF000188">
    <property type="entry name" value="Phe_leu_dh"/>
    <property type="match status" value="1"/>
</dbReference>
<dbReference type="RefSeq" id="WP_215505761.1">
    <property type="nucleotide sequence ID" value="NZ_CP076361.1"/>
</dbReference>
<accession>A0A975S0P4</accession>
<dbReference type="KEGG" id="gfu:KM031_10110"/>
<keyword evidence="2 6" id="KW-0560">Oxidoreductase</keyword>
<dbReference type="Pfam" id="PF02812">
    <property type="entry name" value="ELFV_dehydrog_N"/>
    <property type="match status" value="1"/>
</dbReference>
<dbReference type="SMART" id="SM00839">
    <property type="entry name" value="ELFV_dehydrog"/>
    <property type="match status" value="1"/>
</dbReference>
<dbReference type="PRINTS" id="PR00082">
    <property type="entry name" value="GLFDHDRGNASE"/>
</dbReference>
<dbReference type="InterPro" id="IPR006097">
    <property type="entry name" value="Glu/Leu/Phe/Val/Trp_DH_dimer"/>
</dbReference>
<keyword evidence="5" id="KW-0547">Nucleotide-binding</keyword>
<dbReference type="Proteomes" id="UP000679352">
    <property type="component" value="Chromosome"/>
</dbReference>
<dbReference type="GO" id="GO:0016639">
    <property type="term" value="F:oxidoreductase activity, acting on the CH-NH2 group of donors, NAD or NADP as acceptor"/>
    <property type="evidence" value="ECO:0007669"/>
    <property type="project" value="InterPro"/>
</dbReference>
<dbReference type="Gene3D" id="3.40.50.10860">
    <property type="entry name" value="Leucine Dehydrogenase, chain A, domain 1"/>
    <property type="match status" value="1"/>
</dbReference>
<dbReference type="GO" id="GO:0006520">
    <property type="term" value="P:amino acid metabolic process"/>
    <property type="evidence" value="ECO:0007669"/>
    <property type="project" value="InterPro"/>
</dbReference>
<dbReference type="GO" id="GO:0000166">
    <property type="term" value="F:nucleotide binding"/>
    <property type="evidence" value="ECO:0007669"/>
    <property type="project" value="UniProtKB-KW"/>
</dbReference>
<feature type="domain" description="Glutamate/phenylalanine/leucine/valine/L-tryptophan dehydrogenase C-terminal" evidence="7">
    <location>
        <begin position="142"/>
        <end position="345"/>
    </location>
</feature>
<name>A0A975S0P4_9RHOB</name>
<evidence type="ECO:0000259" key="7">
    <source>
        <dbReference type="SMART" id="SM00839"/>
    </source>
</evidence>
<keyword evidence="3 5" id="KW-0520">NAD</keyword>
<feature type="active site" description="Proton donor/acceptor" evidence="4">
    <location>
        <position position="80"/>
    </location>
</feature>
<dbReference type="PANTHER" id="PTHR42722">
    <property type="entry name" value="LEUCINE DEHYDROGENASE"/>
    <property type="match status" value="1"/>
</dbReference>
<dbReference type="InterPro" id="IPR006095">
    <property type="entry name" value="Glu/Leu/Phe/Val/Trp_DH"/>
</dbReference>
<dbReference type="PANTHER" id="PTHR42722:SF1">
    <property type="entry name" value="VALINE DEHYDROGENASE"/>
    <property type="match status" value="1"/>
</dbReference>
<evidence type="ECO:0000256" key="4">
    <source>
        <dbReference type="PIRSR" id="PIRSR000188-1"/>
    </source>
</evidence>
<evidence type="ECO:0000313" key="9">
    <source>
        <dbReference type="Proteomes" id="UP000679352"/>
    </source>
</evidence>
<dbReference type="SUPFAM" id="SSF53223">
    <property type="entry name" value="Aminoacid dehydrogenase-like, N-terminal domain"/>
    <property type="match status" value="1"/>
</dbReference>